<protein>
    <submittedName>
        <fullName evidence="1">Uncharacterized protein</fullName>
    </submittedName>
</protein>
<sequence>MYSHSEEDFQTTRRGLTEDVEKTLRRLAAKKTFRRFEEDLQKTLRRLAAKKTSRRHEDDF</sequence>
<gene>
    <name evidence="1" type="ORF">F2Q70_00025770</name>
</gene>
<proteinExistence type="predicted"/>
<accession>A0A8S9LA23</accession>
<name>A0A8S9LA23_BRACR</name>
<dbReference type="AlphaFoldDB" id="A0A8S9LA23"/>
<reference evidence="1" key="1">
    <citation type="submission" date="2019-12" db="EMBL/GenBank/DDBJ databases">
        <title>Genome sequencing and annotation of Brassica cretica.</title>
        <authorList>
            <person name="Studholme D.J."/>
            <person name="Sarris P.F."/>
        </authorList>
    </citation>
    <scope>NUCLEOTIDE SEQUENCE</scope>
    <source>
        <strain evidence="1">PFS-102/07</strain>
        <tissue evidence="1">Leaf</tissue>
    </source>
</reference>
<dbReference type="EMBL" id="QGKY02000094">
    <property type="protein sequence ID" value="KAF2604990.1"/>
    <property type="molecule type" value="Genomic_DNA"/>
</dbReference>
<comment type="caution">
    <text evidence="1">The sequence shown here is derived from an EMBL/GenBank/DDBJ whole genome shotgun (WGS) entry which is preliminary data.</text>
</comment>
<organism evidence="1">
    <name type="scientific">Brassica cretica</name>
    <name type="common">Mustard</name>
    <dbReference type="NCBI Taxonomy" id="69181"/>
    <lineage>
        <taxon>Eukaryota</taxon>
        <taxon>Viridiplantae</taxon>
        <taxon>Streptophyta</taxon>
        <taxon>Embryophyta</taxon>
        <taxon>Tracheophyta</taxon>
        <taxon>Spermatophyta</taxon>
        <taxon>Magnoliopsida</taxon>
        <taxon>eudicotyledons</taxon>
        <taxon>Gunneridae</taxon>
        <taxon>Pentapetalae</taxon>
        <taxon>rosids</taxon>
        <taxon>malvids</taxon>
        <taxon>Brassicales</taxon>
        <taxon>Brassicaceae</taxon>
        <taxon>Brassiceae</taxon>
        <taxon>Brassica</taxon>
    </lineage>
</organism>
<evidence type="ECO:0000313" key="1">
    <source>
        <dbReference type="EMBL" id="KAF2604990.1"/>
    </source>
</evidence>